<keyword evidence="1" id="KW-0732">Signal</keyword>
<evidence type="ECO:0000313" key="3">
    <source>
        <dbReference type="Proteomes" id="UP001172673"/>
    </source>
</evidence>
<name>A0AA39CN65_9EURO</name>
<keyword evidence="3" id="KW-1185">Reference proteome</keyword>
<feature type="chain" id="PRO_5041209563" evidence="1">
    <location>
        <begin position="19"/>
        <end position="127"/>
    </location>
</feature>
<gene>
    <name evidence="2" type="ORF">H2200_002543</name>
</gene>
<dbReference type="Proteomes" id="UP001172673">
    <property type="component" value="Unassembled WGS sequence"/>
</dbReference>
<feature type="signal peptide" evidence="1">
    <location>
        <begin position="1"/>
        <end position="18"/>
    </location>
</feature>
<evidence type="ECO:0000313" key="2">
    <source>
        <dbReference type="EMBL" id="KAJ9614407.1"/>
    </source>
</evidence>
<evidence type="ECO:0000256" key="1">
    <source>
        <dbReference type="SAM" id="SignalP"/>
    </source>
</evidence>
<proteinExistence type="predicted"/>
<accession>A0AA39CN65</accession>
<comment type="caution">
    <text evidence="2">The sequence shown here is derived from an EMBL/GenBank/DDBJ whole genome shotgun (WGS) entry which is preliminary data.</text>
</comment>
<protein>
    <submittedName>
        <fullName evidence="2">Uncharacterized protein</fullName>
    </submittedName>
</protein>
<organism evidence="2 3">
    <name type="scientific">Cladophialophora chaetospira</name>
    <dbReference type="NCBI Taxonomy" id="386627"/>
    <lineage>
        <taxon>Eukaryota</taxon>
        <taxon>Fungi</taxon>
        <taxon>Dikarya</taxon>
        <taxon>Ascomycota</taxon>
        <taxon>Pezizomycotina</taxon>
        <taxon>Eurotiomycetes</taxon>
        <taxon>Chaetothyriomycetidae</taxon>
        <taxon>Chaetothyriales</taxon>
        <taxon>Herpotrichiellaceae</taxon>
        <taxon>Cladophialophora</taxon>
    </lineage>
</organism>
<sequence>MATVAQEIWLTLWAMAQGTSLESSSIAFWTHHMSKYVFSGTDWVISPEISPSTAISPRRRVDMMVKYLEINSRLQTLCVFEAKSNATAPGVYNEAEMQAYDACSAVLNDTQIPYVYAMTAVGTKARL</sequence>
<dbReference type="EMBL" id="JAPDRK010000003">
    <property type="protein sequence ID" value="KAJ9614407.1"/>
    <property type="molecule type" value="Genomic_DNA"/>
</dbReference>
<dbReference type="AlphaFoldDB" id="A0AA39CN65"/>
<reference evidence="2" key="1">
    <citation type="submission" date="2022-10" db="EMBL/GenBank/DDBJ databases">
        <title>Culturing micro-colonial fungi from biological soil crusts in the Mojave desert and describing Neophaeococcomyces mojavensis, and introducing the new genera and species Taxawa tesnikishii.</title>
        <authorList>
            <person name="Kurbessoian T."/>
            <person name="Stajich J.E."/>
        </authorList>
    </citation>
    <scope>NUCLEOTIDE SEQUENCE</scope>
    <source>
        <strain evidence="2">TK_41</strain>
    </source>
</reference>